<evidence type="ECO:0000256" key="1">
    <source>
        <dbReference type="ARBA" id="ARBA00022723"/>
    </source>
</evidence>
<feature type="domain" description="Cupin type-2" evidence="3">
    <location>
        <begin position="48"/>
        <end position="119"/>
    </location>
</feature>
<dbReference type="SUPFAM" id="SSF51182">
    <property type="entry name" value="RmlC-like cupins"/>
    <property type="match status" value="1"/>
</dbReference>
<sequence length="152" mass="16931">MTHKGDIRPERALTGGSSYPPPHDEKLKGRKTWPLAGQWKLTQFGVNRVELPPGAWSTNRHWHRTNDELVVVISGELVLVTDDGEEVLRAGDCVGFKAGVPNAHHLQNRGTGPAVYYDIGGRDAWDVSTFPDIGLEARSHMEIRFREIGPRT</sequence>
<evidence type="ECO:0000313" key="4">
    <source>
        <dbReference type="EMBL" id="MDE8653525.1"/>
    </source>
</evidence>
<dbReference type="EMBL" id="JARESE010000062">
    <property type="protein sequence ID" value="MDE8653525.1"/>
    <property type="molecule type" value="Genomic_DNA"/>
</dbReference>
<proteinExistence type="predicted"/>
<dbReference type="InterPro" id="IPR014710">
    <property type="entry name" value="RmlC-like_jellyroll"/>
</dbReference>
<dbReference type="Gene3D" id="2.60.120.10">
    <property type="entry name" value="Jelly Rolls"/>
    <property type="match status" value="1"/>
</dbReference>
<feature type="region of interest" description="Disordered" evidence="2">
    <location>
        <begin position="1"/>
        <end position="30"/>
    </location>
</feature>
<accession>A0ABT5WUE5</accession>
<protein>
    <submittedName>
        <fullName evidence="4">Cupin domain-containing protein</fullName>
    </submittedName>
</protein>
<name>A0ABT5WUE5_9SPHN</name>
<dbReference type="RefSeq" id="WP_275229606.1">
    <property type="nucleotide sequence ID" value="NZ_JARESE010000062.1"/>
</dbReference>
<dbReference type="PANTHER" id="PTHR35848:SF9">
    <property type="entry name" value="SLL1358 PROTEIN"/>
    <property type="match status" value="1"/>
</dbReference>
<evidence type="ECO:0000259" key="3">
    <source>
        <dbReference type="Pfam" id="PF07883"/>
    </source>
</evidence>
<dbReference type="CDD" id="cd02224">
    <property type="entry name" value="cupin_SPO2919-like"/>
    <property type="match status" value="1"/>
</dbReference>
<dbReference type="Pfam" id="PF07883">
    <property type="entry name" value="Cupin_2"/>
    <property type="match status" value="1"/>
</dbReference>
<organism evidence="4 5">
    <name type="scientific">Novosphingobium album</name>
    <name type="common">ex Liu et al. 2023</name>
    <dbReference type="NCBI Taxonomy" id="3031130"/>
    <lineage>
        <taxon>Bacteria</taxon>
        <taxon>Pseudomonadati</taxon>
        <taxon>Pseudomonadota</taxon>
        <taxon>Alphaproteobacteria</taxon>
        <taxon>Sphingomonadales</taxon>
        <taxon>Sphingomonadaceae</taxon>
        <taxon>Novosphingobium</taxon>
    </lineage>
</organism>
<dbReference type="InterPro" id="IPR011051">
    <property type="entry name" value="RmlC_Cupin_sf"/>
</dbReference>
<keyword evidence="1" id="KW-0479">Metal-binding</keyword>
<keyword evidence="5" id="KW-1185">Reference proteome</keyword>
<comment type="caution">
    <text evidence="4">The sequence shown here is derived from an EMBL/GenBank/DDBJ whole genome shotgun (WGS) entry which is preliminary data.</text>
</comment>
<gene>
    <name evidence="4" type="ORF">PYV00_17640</name>
</gene>
<evidence type="ECO:0000313" key="5">
    <source>
        <dbReference type="Proteomes" id="UP001216253"/>
    </source>
</evidence>
<evidence type="ECO:0000256" key="2">
    <source>
        <dbReference type="SAM" id="MobiDB-lite"/>
    </source>
</evidence>
<reference evidence="4 5" key="1">
    <citation type="submission" date="2023-03" db="EMBL/GenBank/DDBJ databases">
        <title>NovoSphingobium album sp. nov. isolated from polycyclic aromatic hydrocarbons- and heavy-metal polluted soil.</title>
        <authorList>
            <person name="Liu Z."/>
            <person name="Wang K."/>
        </authorList>
    </citation>
    <scope>NUCLEOTIDE SEQUENCE [LARGE SCALE GENOMIC DNA]</scope>
    <source>
        <strain evidence="4 5">H3SJ31-1</strain>
    </source>
</reference>
<dbReference type="PANTHER" id="PTHR35848">
    <property type="entry name" value="OXALATE-BINDING PROTEIN"/>
    <property type="match status" value="1"/>
</dbReference>
<dbReference type="Proteomes" id="UP001216253">
    <property type="component" value="Unassembled WGS sequence"/>
</dbReference>
<feature type="compositionally biased region" description="Basic and acidic residues" evidence="2">
    <location>
        <begin position="1"/>
        <end position="11"/>
    </location>
</feature>
<dbReference type="InterPro" id="IPR013096">
    <property type="entry name" value="Cupin_2"/>
</dbReference>
<dbReference type="InterPro" id="IPR051610">
    <property type="entry name" value="GPI/OXD"/>
</dbReference>